<dbReference type="PANTHER" id="PTHR30269:SF37">
    <property type="entry name" value="MEMBRANE TRANSPORTER PROTEIN"/>
    <property type="match status" value="1"/>
</dbReference>
<reference evidence="9 10" key="1">
    <citation type="submission" date="2023-09" db="EMBL/GenBank/DDBJ databases">
        <authorList>
            <person name="Rey-Velasco X."/>
        </authorList>
    </citation>
    <scope>NUCLEOTIDE SEQUENCE [LARGE SCALE GENOMIC DNA]</scope>
    <source>
        <strain evidence="9 10">F117</strain>
    </source>
</reference>
<evidence type="ECO:0000313" key="10">
    <source>
        <dbReference type="Proteomes" id="UP001262582"/>
    </source>
</evidence>
<feature type="transmembrane region" description="Helical" evidence="8">
    <location>
        <begin position="7"/>
        <end position="32"/>
    </location>
</feature>
<gene>
    <name evidence="9" type="ORF">RM539_00270</name>
</gene>
<dbReference type="InterPro" id="IPR002781">
    <property type="entry name" value="TM_pro_TauE-like"/>
</dbReference>
<evidence type="ECO:0000256" key="3">
    <source>
        <dbReference type="ARBA" id="ARBA00022448"/>
    </source>
</evidence>
<dbReference type="Pfam" id="PF01925">
    <property type="entry name" value="TauE"/>
    <property type="match status" value="1"/>
</dbReference>
<dbReference type="RefSeq" id="WP_311501463.1">
    <property type="nucleotide sequence ID" value="NZ_JAVRHK010000001.1"/>
</dbReference>
<evidence type="ECO:0000256" key="8">
    <source>
        <dbReference type="RuleBase" id="RU363041"/>
    </source>
</evidence>
<feature type="transmembrane region" description="Helical" evidence="8">
    <location>
        <begin position="72"/>
        <end position="91"/>
    </location>
</feature>
<evidence type="ECO:0000256" key="2">
    <source>
        <dbReference type="ARBA" id="ARBA00009142"/>
    </source>
</evidence>
<accession>A0ABU3D0E7</accession>
<evidence type="ECO:0000256" key="1">
    <source>
        <dbReference type="ARBA" id="ARBA00004651"/>
    </source>
</evidence>
<sequence>MNPELLILLGVAIFIGFFVQTVVGFAGSLVALPILLLGLKLPDAIAYISIFYLFSSAFMVSKEWKNIDQKVIGKLTLASVIGVVIGIIALTYTRPVILQKALGVFILLYVAYTILGRKDVRPGNKTSTAFGILGGFFSGVFSTGGPLYVIAVKTM</sequence>
<evidence type="ECO:0000256" key="5">
    <source>
        <dbReference type="ARBA" id="ARBA00022692"/>
    </source>
</evidence>
<organism evidence="9 10">
    <name type="scientific">Autumnicola musiva</name>
    <dbReference type="NCBI Taxonomy" id="3075589"/>
    <lineage>
        <taxon>Bacteria</taxon>
        <taxon>Pseudomonadati</taxon>
        <taxon>Bacteroidota</taxon>
        <taxon>Flavobacteriia</taxon>
        <taxon>Flavobacteriales</taxon>
        <taxon>Flavobacteriaceae</taxon>
        <taxon>Autumnicola</taxon>
    </lineage>
</organism>
<protein>
    <recommendedName>
        <fullName evidence="8">Probable membrane transporter protein</fullName>
    </recommendedName>
</protein>
<comment type="similarity">
    <text evidence="2 8">Belongs to the 4-toluene sulfonate uptake permease (TSUP) (TC 2.A.102) family.</text>
</comment>
<keyword evidence="6 8" id="KW-1133">Transmembrane helix</keyword>
<dbReference type="EMBL" id="JAVRHK010000001">
    <property type="protein sequence ID" value="MDT0675015.1"/>
    <property type="molecule type" value="Genomic_DNA"/>
</dbReference>
<name>A0ABU3D0E7_9FLAO</name>
<dbReference type="InterPro" id="IPR052017">
    <property type="entry name" value="TSUP"/>
</dbReference>
<evidence type="ECO:0000256" key="4">
    <source>
        <dbReference type="ARBA" id="ARBA00022475"/>
    </source>
</evidence>
<comment type="subcellular location">
    <subcellularLocation>
        <location evidence="1 8">Cell membrane</location>
        <topology evidence="1 8">Multi-pass membrane protein</topology>
    </subcellularLocation>
</comment>
<dbReference type="PANTHER" id="PTHR30269">
    <property type="entry name" value="TRANSMEMBRANE PROTEIN YFCA"/>
    <property type="match status" value="1"/>
</dbReference>
<evidence type="ECO:0000313" key="9">
    <source>
        <dbReference type="EMBL" id="MDT0675015.1"/>
    </source>
</evidence>
<keyword evidence="3" id="KW-0813">Transport</keyword>
<evidence type="ECO:0000256" key="6">
    <source>
        <dbReference type="ARBA" id="ARBA00022989"/>
    </source>
</evidence>
<keyword evidence="10" id="KW-1185">Reference proteome</keyword>
<dbReference type="Proteomes" id="UP001262582">
    <property type="component" value="Unassembled WGS sequence"/>
</dbReference>
<evidence type="ECO:0000256" key="7">
    <source>
        <dbReference type="ARBA" id="ARBA00023136"/>
    </source>
</evidence>
<keyword evidence="7 8" id="KW-0472">Membrane</keyword>
<feature type="transmembrane region" description="Helical" evidence="8">
    <location>
        <begin position="97"/>
        <end position="115"/>
    </location>
</feature>
<comment type="caution">
    <text evidence="9">The sequence shown here is derived from an EMBL/GenBank/DDBJ whole genome shotgun (WGS) entry which is preliminary data.</text>
</comment>
<proteinExistence type="inferred from homology"/>
<keyword evidence="5 8" id="KW-0812">Transmembrane</keyword>
<keyword evidence="4 8" id="KW-1003">Cell membrane</keyword>
<feature type="transmembrane region" description="Helical" evidence="8">
    <location>
        <begin position="127"/>
        <end position="151"/>
    </location>
</feature>